<dbReference type="Pfam" id="PF10722">
    <property type="entry name" value="YbjN"/>
    <property type="match status" value="1"/>
</dbReference>
<comment type="caution">
    <text evidence="1">The sequence shown here is derived from an EMBL/GenBank/DDBJ whole genome shotgun (WGS) entry which is preliminary data.</text>
</comment>
<reference evidence="2" key="1">
    <citation type="submission" date="2023-07" db="EMBL/GenBank/DDBJ databases">
        <title>The carbon used by Thiothrix.</title>
        <authorList>
            <person name="Chen L."/>
        </authorList>
    </citation>
    <scope>NUCLEOTIDE SEQUENCE [LARGE SCALE GENOMIC DNA]</scope>
</reference>
<sequence>MTATDAWRNAIESLCQKLGWEYSTQETVGYLAITCPLPNDACFSGALFVVSEAAGRLMLALGYRKTIAPDNLPAALNTVAALNFGLLGGCLELNPEDGKIRYRDSLLLLSAEAPPDMLRAFVATTLRNALTHCADALFESAA</sequence>
<dbReference type="RefSeq" id="WP_324694418.1">
    <property type="nucleotide sequence ID" value="NZ_JAYMYJ010000084.1"/>
</dbReference>
<evidence type="ECO:0000313" key="2">
    <source>
        <dbReference type="Proteomes" id="UP001308005"/>
    </source>
</evidence>
<dbReference type="InterPro" id="IPR019660">
    <property type="entry name" value="Put_sensory_transdc_reg_YbjN"/>
</dbReference>
<organism evidence="1 2">
    <name type="scientific">Candidatus Thiothrix phosphatis</name>
    <dbReference type="NCBI Taxonomy" id="3112415"/>
    <lineage>
        <taxon>Bacteria</taxon>
        <taxon>Pseudomonadati</taxon>
        <taxon>Pseudomonadota</taxon>
        <taxon>Gammaproteobacteria</taxon>
        <taxon>Thiotrichales</taxon>
        <taxon>Thiotrichaceae</taxon>
        <taxon>Thiothrix</taxon>
    </lineage>
</organism>
<proteinExistence type="predicted"/>
<dbReference type="EMBL" id="JAYMYJ010000084">
    <property type="protein sequence ID" value="MEB4591029.1"/>
    <property type="molecule type" value="Genomic_DNA"/>
</dbReference>
<accession>A0ABU6CW71</accession>
<dbReference type="Proteomes" id="UP001308005">
    <property type="component" value="Unassembled WGS sequence"/>
</dbReference>
<protein>
    <submittedName>
        <fullName evidence="1">YbjN domain-containing protein</fullName>
    </submittedName>
</protein>
<name>A0ABU6CW71_9GAMM</name>
<keyword evidence="2" id="KW-1185">Reference proteome</keyword>
<evidence type="ECO:0000313" key="1">
    <source>
        <dbReference type="EMBL" id="MEB4591029.1"/>
    </source>
</evidence>
<reference evidence="1 2" key="2">
    <citation type="submission" date="2024-01" db="EMBL/GenBank/DDBJ databases">
        <authorList>
            <person name="Xie X."/>
        </authorList>
    </citation>
    <scope>NUCLEOTIDE SEQUENCE [LARGE SCALE GENOMIC DNA]</scope>
    <source>
        <strain evidence="1">SCUT-1</strain>
    </source>
</reference>
<gene>
    <name evidence="1" type="ORF">VSS37_08580</name>
</gene>